<evidence type="ECO:0000256" key="1">
    <source>
        <dbReference type="SAM" id="MobiDB-lite"/>
    </source>
</evidence>
<keyword evidence="3" id="KW-0732">Signal</keyword>
<dbReference type="EMBL" id="HBEF01000441">
    <property type="protein sequence ID" value="CAD8328197.1"/>
    <property type="molecule type" value="Transcribed_RNA"/>
</dbReference>
<protein>
    <submittedName>
        <fullName evidence="4">Uncharacterized protein</fullName>
    </submittedName>
</protein>
<dbReference type="InterPro" id="IPR016024">
    <property type="entry name" value="ARM-type_fold"/>
</dbReference>
<gene>
    <name evidence="4" type="ORF">CAUS1442_LOCUS292</name>
</gene>
<sequence>MKAWLSAVALSFILLHNEATQSQNAVGAFSTPIRRGTARSVSHGMTSPSSAPCVDSALFRCQRQKNEPLQQFQARSLRRWDRMSQLASKLNRRMKRCAILLCAITMLSFGTVSEPAHAVSAPTTSIERIVDGYVQDNMFNDDRYDPIESAYREAVQDRASGEHQQALSQTVSTVLGENKVEAIVKDTKEWKSVLGSTILKGIRTVSSKLSTTFGLSDSTALAIVAFFITGAVPFTLSFAGMMAGDIAKRNMNKTMKERYGDTYSVDATIKTSQPDDADEDDDDDEDDEDDEEDDDDDDDEDDGSGKK</sequence>
<feature type="chain" id="PRO_5031435645" evidence="3">
    <location>
        <begin position="20"/>
        <end position="307"/>
    </location>
</feature>
<name>A0A7R9WL82_9STRA</name>
<feature type="region of interest" description="Disordered" evidence="1">
    <location>
        <begin position="263"/>
        <end position="307"/>
    </location>
</feature>
<keyword evidence="2" id="KW-0812">Transmembrane</keyword>
<accession>A0A7R9WL82</accession>
<evidence type="ECO:0000256" key="3">
    <source>
        <dbReference type="SAM" id="SignalP"/>
    </source>
</evidence>
<keyword evidence="2" id="KW-1133">Transmembrane helix</keyword>
<evidence type="ECO:0000256" key="2">
    <source>
        <dbReference type="SAM" id="Phobius"/>
    </source>
</evidence>
<evidence type="ECO:0000313" key="4">
    <source>
        <dbReference type="EMBL" id="CAD8328197.1"/>
    </source>
</evidence>
<reference evidence="4" key="1">
    <citation type="submission" date="2021-01" db="EMBL/GenBank/DDBJ databases">
        <authorList>
            <person name="Corre E."/>
            <person name="Pelletier E."/>
            <person name="Niang G."/>
            <person name="Scheremetjew M."/>
            <person name="Finn R."/>
            <person name="Kale V."/>
            <person name="Holt S."/>
            <person name="Cochrane G."/>
            <person name="Meng A."/>
            <person name="Brown T."/>
            <person name="Cohen L."/>
        </authorList>
    </citation>
    <scope>NUCLEOTIDE SEQUENCE</scope>
    <source>
        <strain evidence="4">CCMP3328</strain>
    </source>
</reference>
<dbReference type="SUPFAM" id="SSF48371">
    <property type="entry name" value="ARM repeat"/>
    <property type="match status" value="1"/>
</dbReference>
<feature type="signal peptide" evidence="3">
    <location>
        <begin position="1"/>
        <end position="19"/>
    </location>
</feature>
<feature type="compositionally biased region" description="Acidic residues" evidence="1">
    <location>
        <begin position="275"/>
        <end position="307"/>
    </location>
</feature>
<dbReference type="AlphaFoldDB" id="A0A7R9WL82"/>
<proteinExistence type="predicted"/>
<feature type="transmembrane region" description="Helical" evidence="2">
    <location>
        <begin position="220"/>
        <end position="243"/>
    </location>
</feature>
<organism evidence="4">
    <name type="scientific">Craspedostauros australis</name>
    <dbReference type="NCBI Taxonomy" id="1486917"/>
    <lineage>
        <taxon>Eukaryota</taxon>
        <taxon>Sar</taxon>
        <taxon>Stramenopiles</taxon>
        <taxon>Ochrophyta</taxon>
        <taxon>Bacillariophyta</taxon>
        <taxon>Bacillariophyceae</taxon>
        <taxon>Bacillariophycidae</taxon>
        <taxon>Naviculales</taxon>
        <taxon>Naviculaceae</taxon>
        <taxon>Craspedostauros</taxon>
    </lineage>
</organism>
<keyword evidence="2" id="KW-0472">Membrane</keyword>